<accession>A0A2I0UAQ6</accession>
<dbReference type="EMBL" id="KZ505934">
    <property type="protein sequence ID" value="PKU43073.1"/>
    <property type="molecule type" value="Genomic_DNA"/>
</dbReference>
<proteinExistence type="predicted"/>
<sequence>MMHIQQVHSLGRLQSWFSLCLGKLQPMKKPSASSSQPVYTWFLDPSQDVTGVMTNNPVTTLFIASKLKLF</sequence>
<evidence type="ECO:0000313" key="2">
    <source>
        <dbReference type="Proteomes" id="UP000233556"/>
    </source>
</evidence>
<organism evidence="1 2">
    <name type="scientific">Limosa lapponica baueri</name>
    <dbReference type="NCBI Taxonomy" id="1758121"/>
    <lineage>
        <taxon>Eukaryota</taxon>
        <taxon>Metazoa</taxon>
        <taxon>Chordata</taxon>
        <taxon>Craniata</taxon>
        <taxon>Vertebrata</taxon>
        <taxon>Euteleostomi</taxon>
        <taxon>Archelosauria</taxon>
        <taxon>Archosauria</taxon>
        <taxon>Dinosauria</taxon>
        <taxon>Saurischia</taxon>
        <taxon>Theropoda</taxon>
        <taxon>Coelurosauria</taxon>
        <taxon>Aves</taxon>
        <taxon>Neognathae</taxon>
        <taxon>Neoaves</taxon>
        <taxon>Charadriiformes</taxon>
        <taxon>Scolopacidae</taxon>
        <taxon>Limosa</taxon>
    </lineage>
</organism>
<reference evidence="2" key="1">
    <citation type="submission" date="2017-11" db="EMBL/GenBank/DDBJ databases">
        <authorList>
            <person name="Lima N.C."/>
            <person name="Parody-Merino A.M."/>
            <person name="Battley P.F."/>
            <person name="Fidler A.E."/>
            <person name="Prosdocimi F."/>
        </authorList>
    </citation>
    <scope>NUCLEOTIDE SEQUENCE [LARGE SCALE GENOMIC DNA]</scope>
</reference>
<evidence type="ECO:0000313" key="1">
    <source>
        <dbReference type="EMBL" id="PKU43073.1"/>
    </source>
</evidence>
<dbReference type="Proteomes" id="UP000233556">
    <property type="component" value="Unassembled WGS sequence"/>
</dbReference>
<gene>
    <name evidence="1" type="ORF">llap_6617</name>
</gene>
<name>A0A2I0UAQ6_LIMLA</name>
<reference evidence="2" key="2">
    <citation type="submission" date="2017-12" db="EMBL/GenBank/DDBJ databases">
        <title>Genome sequence of the Bar-tailed Godwit (Limosa lapponica baueri).</title>
        <authorList>
            <person name="Lima N.C.B."/>
            <person name="Parody-Merino A.M."/>
            <person name="Battley P.F."/>
            <person name="Fidler A.E."/>
            <person name="Prosdocimi F."/>
        </authorList>
    </citation>
    <scope>NUCLEOTIDE SEQUENCE [LARGE SCALE GENOMIC DNA]</scope>
</reference>
<keyword evidence="2" id="KW-1185">Reference proteome</keyword>
<protein>
    <submittedName>
        <fullName evidence="1">Uncharacterized protein</fullName>
    </submittedName>
</protein>
<dbReference type="AlphaFoldDB" id="A0A2I0UAQ6"/>